<evidence type="ECO:0000256" key="3">
    <source>
        <dbReference type="ARBA" id="ARBA00022723"/>
    </source>
</evidence>
<accession>A0A6A7AAD0</accession>
<keyword evidence="6" id="KW-1185">Reference proteome</keyword>
<dbReference type="Proteomes" id="UP000799424">
    <property type="component" value="Unassembled WGS sequence"/>
</dbReference>
<dbReference type="PANTHER" id="PTHR20883">
    <property type="entry name" value="PHYTANOYL-COA DIOXYGENASE DOMAIN CONTAINING 1"/>
    <property type="match status" value="1"/>
</dbReference>
<evidence type="ECO:0000256" key="4">
    <source>
        <dbReference type="ARBA" id="ARBA00023004"/>
    </source>
</evidence>
<evidence type="ECO:0000256" key="2">
    <source>
        <dbReference type="ARBA" id="ARBA00005830"/>
    </source>
</evidence>
<proteinExistence type="inferred from homology"/>
<dbReference type="PANTHER" id="PTHR20883:SF15">
    <property type="entry name" value="PHYTANOYL-COA DIOXYGENASE DOMAIN-CONTAINING PROTEIN 1"/>
    <property type="match status" value="1"/>
</dbReference>
<dbReference type="Gene3D" id="2.60.120.620">
    <property type="entry name" value="q2cbj1_9rhob like domain"/>
    <property type="match status" value="1"/>
</dbReference>
<keyword evidence="5" id="KW-0560">Oxidoreductase</keyword>
<dbReference type="InterPro" id="IPR008775">
    <property type="entry name" value="Phytyl_CoA_dOase-like"/>
</dbReference>
<gene>
    <name evidence="5" type="ORF">CC86DRAFT_239430</name>
</gene>
<dbReference type="GO" id="GO:0046872">
    <property type="term" value="F:metal ion binding"/>
    <property type="evidence" value="ECO:0007669"/>
    <property type="project" value="UniProtKB-KW"/>
</dbReference>
<dbReference type="EMBL" id="MU006220">
    <property type="protein sequence ID" value="KAF2830261.1"/>
    <property type="molecule type" value="Genomic_DNA"/>
</dbReference>
<dbReference type="OrthoDB" id="445007at2759"/>
<keyword evidence="3" id="KW-0479">Metal-binding</keyword>
<sequence>PFVLDDEQVQFWKDDGYLVVPEMLPKNKIAELLQCVHESAEAIATGGPGAKRQEFSKWEKGCVNPNGRVIAALTERAFQSNTRPLQHIQRLGCGVHRVLPPFRRAIMSAQHTEIAKSLGYTDPRVVQSLVVVKAAEVGRRVVPHQDGCTSFTDPPSCTTFWYALEDADANNGCLAVVPGSHRVAPIIRRCRGDEKGMPEFEALKEPIFADIHGVSADAPTPEKNDKGDFVYKELEVEAGTLVLMHGNLMHTSAANRSEKSRVAFNFGVVEGGLEWKEDNYLQPYEG</sequence>
<protein>
    <submittedName>
        <fullName evidence="5">Phytanoyl-CoA dioxygenase</fullName>
    </submittedName>
</protein>
<dbReference type="Pfam" id="PF05721">
    <property type="entry name" value="PhyH"/>
    <property type="match status" value="1"/>
</dbReference>
<feature type="non-terminal residue" evidence="5">
    <location>
        <position position="286"/>
    </location>
</feature>
<evidence type="ECO:0000256" key="1">
    <source>
        <dbReference type="ARBA" id="ARBA00001962"/>
    </source>
</evidence>
<feature type="non-terminal residue" evidence="5">
    <location>
        <position position="1"/>
    </location>
</feature>
<comment type="cofactor">
    <cofactor evidence="1">
        <name>Fe cation</name>
        <dbReference type="ChEBI" id="CHEBI:24875"/>
    </cofactor>
</comment>
<keyword evidence="4" id="KW-0408">Iron</keyword>
<dbReference type="SUPFAM" id="SSF51197">
    <property type="entry name" value="Clavaminate synthase-like"/>
    <property type="match status" value="1"/>
</dbReference>
<keyword evidence="5" id="KW-0223">Dioxygenase</keyword>
<comment type="similarity">
    <text evidence="2">Belongs to the PhyH family.</text>
</comment>
<name>A0A6A7AAD0_9PLEO</name>
<evidence type="ECO:0000313" key="6">
    <source>
        <dbReference type="Proteomes" id="UP000799424"/>
    </source>
</evidence>
<dbReference type="AlphaFoldDB" id="A0A6A7AAD0"/>
<reference evidence="5" key="1">
    <citation type="journal article" date="2020" name="Stud. Mycol.">
        <title>101 Dothideomycetes genomes: a test case for predicting lifestyles and emergence of pathogens.</title>
        <authorList>
            <person name="Haridas S."/>
            <person name="Albert R."/>
            <person name="Binder M."/>
            <person name="Bloem J."/>
            <person name="Labutti K."/>
            <person name="Salamov A."/>
            <person name="Andreopoulos B."/>
            <person name="Baker S."/>
            <person name="Barry K."/>
            <person name="Bills G."/>
            <person name="Bluhm B."/>
            <person name="Cannon C."/>
            <person name="Castanera R."/>
            <person name="Culley D."/>
            <person name="Daum C."/>
            <person name="Ezra D."/>
            <person name="Gonzalez J."/>
            <person name="Henrissat B."/>
            <person name="Kuo A."/>
            <person name="Liang C."/>
            <person name="Lipzen A."/>
            <person name="Lutzoni F."/>
            <person name="Magnuson J."/>
            <person name="Mondo S."/>
            <person name="Nolan M."/>
            <person name="Ohm R."/>
            <person name="Pangilinan J."/>
            <person name="Park H.-J."/>
            <person name="Ramirez L."/>
            <person name="Alfaro M."/>
            <person name="Sun H."/>
            <person name="Tritt A."/>
            <person name="Yoshinaga Y."/>
            <person name="Zwiers L.-H."/>
            <person name="Turgeon B."/>
            <person name="Goodwin S."/>
            <person name="Spatafora J."/>
            <person name="Crous P."/>
            <person name="Grigoriev I."/>
        </authorList>
    </citation>
    <scope>NUCLEOTIDE SEQUENCE</scope>
    <source>
        <strain evidence="5">CBS 113818</strain>
    </source>
</reference>
<evidence type="ECO:0000313" key="5">
    <source>
        <dbReference type="EMBL" id="KAF2830261.1"/>
    </source>
</evidence>
<organism evidence="5 6">
    <name type="scientific">Ophiobolus disseminans</name>
    <dbReference type="NCBI Taxonomy" id="1469910"/>
    <lineage>
        <taxon>Eukaryota</taxon>
        <taxon>Fungi</taxon>
        <taxon>Dikarya</taxon>
        <taxon>Ascomycota</taxon>
        <taxon>Pezizomycotina</taxon>
        <taxon>Dothideomycetes</taxon>
        <taxon>Pleosporomycetidae</taxon>
        <taxon>Pleosporales</taxon>
        <taxon>Pleosporineae</taxon>
        <taxon>Phaeosphaeriaceae</taxon>
        <taxon>Ophiobolus</taxon>
    </lineage>
</organism>
<dbReference type="GO" id="GO:0051213">
    <property type="term" value="F:dioxygenase activity"/>
    <property type="evidence" value="ECO:0007669"/>
    <property type="project" value="UniProtKB-KW"/>
</dbReference>